<proteinExistence type="predicted"/>
<dbReference type="EMBL" id="GIFC01009297">
    <property type="protein sequence ID" value="MXU91380.1"/>
    <property type="molecule type" value="Transcribed_RNA"/>
</dbReference>
<accession>A0A6B0UNG6</accession>
<reference evidence="2" key="1">
    <citation type="submission" date="2019-12" db="EMBL/GenBank/DDBJ databases">
        <title>An insight into the sialome of adult female Ixodes ricinus ticks feeding for 6 days.</title>
        <authorList>
            <person name="Perner J."/>
            <person name="Ribeiro J.M.C."/>
        </authorList>
    </citation>
    <scope>NUCLEOTIDE SEQUENCE</scope>
    <source>
        <strain evidence="2">Semi-engorged</strain>
        <tissue evidence="2">Salivary glands</tissue>
    </source>
</reference>
<evidence type="ECO:0000313" key="2">
    <source>
        <dbReference type="EMBL" id="MXU91380.1"/>
    </source>
</evidence>
<protein>
    <submittedName>
        <fullName evidence="2">Putative secreted protein</fullName>
    </submittedName>
</protein>
<keyword evidence="1" id="KW-0732">Signal</keyword>
<evidence type="ECO:0000256" key="1">
    <source>
        <dbReference type="SAM" id="SignalP"/>
    </source>
</evidence>
<dbReference type="AlphaFoldDB" id="A0A6B0UNG6"/>
<feature type="signal peptide" evidence="1">
    <location>
        <begin position="1"/>
        <end position="16"/>
    </location>
</feature>
<organism evidence="2">
    <name type="scientific">Ixodes ricinus</name>
    <name type="common">Common tick</name>
    <name type="synonym">Acarus ricinus</name>
    <dbReference type="NCBI Taxonomy" id="34613"/>
    <lineage>
        <taxon>Eukaryota</taxon>
        <taxon>Metazoa</taxon>
        <taxon>Ecdysozoa</taxon>
        <taxon>Arthropoda</taxon>
        <taxon>Chelicerata</taxon>
        <taxon>Arachnida</taxon>
        <taxon>Acari</taxon>
        <taxon>Parasitiformes</taxon>
        <taxon>Ixodida</taxon>
        <taxon>Ixodoidea</taxon>
        <taxon>Ixodidae</taxon>
        <taxon>Ixodinae</taxon>
        <taxon>Ixodes</taxon>
    </lineage>
</organism>
<feature type="chain" id="PRO_5025659503" evidence="1">
    <location>
        <begin position="17"/>
        <end position="122"/>
    </location>
</feature>
<sequence length="122" mass="13781">MFLILVCLLNPTKCATKVEMSQNCTLGGQTPLCSRPSNAFTLHPLITILFNIGSHSDKTIMAPVIELPKQVKISLRIKEQAEHVCNTQAPWDRFREHQCGACPTLNSFLSQQLRNKRYDEVI</sequence>
<name>A0A6B0UNG6_IXORI</name>